<evidence type="ECO:0000256" key="9">
    <source>
        <dbReference type="PROSITE-ProRule" id="PRU00042"/>
    </source>
</evidence>
<evidence type="ECO:0000256" key="2">
    <source>
        <dbReference type="ARBA" id="ARBA00022723"/>
    </source>
</evidence>
<feature type="domain" description="C2H2-type" evidence="11">
    <location>
        <begin position="282"/>
        <end position="312"/>
    </location>
</feature>
<evidence type="ECO:0000256" key="6">
    <source>
        <dbReference type="ARBA" id="ARBA00023015"/>
    </source>
</evidence>
<dbReference type="PANTHER" id="PTHR46179:SF13">
    <property type="entry name" value="C2H2-TYPE DOMAIN-CONTAINING PROTEIN"/>
    <property type="match status" value="1"/>
</dbReference>
<dbReference type="AlphaFoldDB" id="M5GEN9"/>
<keyword evidence="8" id="KW-0539">Nucleus</keyword>
<dbReference type="GO" id="GO:0000981">
    <property type="term" value="F:DNA-binding transcription factor activity, RNA polymerase II-specific"/>
    <property type="evidence" value="ECO:0007669"/>
    <property type="project" value="UniProtKB-ARBA"/>
</dbReference>
<evidence type="ECO:0000313" key="13">
    <source>
        <dbReference type="Proteomes" id="UP000030653"/>
    </source>
</evidence>
<comment type="subcellular location">
    <subcellularLocation>
        <location evidence="1">Nucleus</location>
    </subcellularLocation>
</comment>
<dbReference type="HOGENOM" id="CLU_002678_91_2_1"/>
<reference evidence="12 13" key="1">
    <citation type="journal article" date="2012" name="Science">
        <title>The Paleozoic origin of enzymatic lignin decomposition reconstructed from 31 fungal genomes.</title>
        <authorList>
            <person name="Floudas D."/>
            <person name="Binder M."/>
            <person name="Riley R."/>
            <person name="Barry K."/>
            <person name="Blanchette R.A."/>
            <person name="Henrissat B."/>
            <person name="Martinez A.T."/>
            <person name="Otillar R."/>
            <person name="Spatafora J.W."/>
            <person name="Yadav J.S."/>
            <person name="Aerts A."/>
            <person name="Benoit I."/>
            <person name="Boyd A."/>
            <person name="Carlson A."/>
            <person name="Copeland A."/>
            <person name="Coutinho P.M."/>
            <person name="de Vries R.P."/>
            <person name="Ferreira P."/>
            <person name="Findley K."/>
            <person name="Foster B."/>
            <person name="Gaskell J."/>
            <person name="Glotzer D."/>
            <person name="Gorecki P."/>
            <person name="Heitman J."/>
            <person name="Hesse C."/>
            <person name="Hori C."/>
            <person name="Igarashi K."/>
            <person name="Jurgens J.A."/>
            <person name="Kallen N."/>
            <person name="Kersten P."/>
            <person name="Kohler A."/>
            <person name="Kuees U."/>
            <person name="Kumar T.K.A."/>
            <person name="Kuo A."/>
            <person name="LaButti K."/>
            <person name="Larrondo L.F."/>
            <person name="Lindquist E."/>
            <person name="Ling A."/>
            <person name="Lombard V."/>
            <person name="Lucas S."/>
            <person name="Lundell T."/>
            <person name="Martin R."/>
            <person name="McLaughlin D.J."/>
            <person name="Morgenstern I."/>
            <person name="Morin E."/>
            <person name="Murat C."/>
            <person name="Nagy L.G."/>
            <person name="Nolan M."/>
            <person name="Ohm R.A."/>
            <person name="Patyshakuliyeva A."/>
            <person name="Rokas A."/>
            <person name="Ruiz-Duenas F.J."/>
            <person name="Sabat G."/>
            <person name="Salamov A."/>
            <person name="Samejima M."/>
            <person name="Schmutz J."/>
            <person name="Slot J.C."/>
            <person name="St John F."/>
            <person name="Stenlid J."/>
            <person name="Sun H."/>
            <person name="Sun S."/>
            <person name="Syed K."/>
            <person name="Tsang A."/>
            <person name="Wiebenga A."/>
            <person name="Young D."/>
            <person name="Pisabarro A."/>
            <person name="Eastwood D.C."/>
            <person name="Martin F."/>
            <person name="Cullen D."/>
            <person name="Grigoriev I.V."/>
            <person name="Hibbett D.S."/>
        </authorList>
    </citation>
    <scope>NUCLEOTIDE SEQUENCE [LARGE SCALE GENOMIC DNA]</scope>
    <source>
        <strain evidence="12 13">DJM-731 SS1</strain>
    </source>
</reference>
<dbReference type="PANTHER" id="PTHR46179">
    <property type="entry name" value="ZINC FINGER PROTEIN"/>
    <property type="match status" value="1"/>
</dbReference>
<evidence type="ECO:0000256" key="4">
    <source>
        <dbReference type="ARBA" id="ARBA00022771"/>
    </source>
</evidence>
<evidence type="ECO:0000313" key="12">
    <source>
        <dbReference type="EMBL" id="EJU03438.1"/>
    </source>
</evidence>
<feature type="domain" description="C2H2-type" evidence="11">
    <location>
        <begin position="108"/>
        <end position="137"/>
    </location>
</feature>
<evidence type="ECO:0000259" key="11">
    <source>
        <dbReference type="PROSITE" id="PS50157"/>
    </source>
</evidence>
<evidence type="ECO:0000256" key="3">
    <source>
        <dbReference type="ARBA" id="ARBA00022737"/>
    </source>
</evidence>
<dbReference type="GO" id="GO:0005634">
    <property type="term" value="C:nucleus"/>
    <property type="evidence" value="ECO:0007669"/>
    <property type="project" value="UniProtKB-SubCell"/>
</dbReference>
<evidence type="ECO:0000256" key="10">
    <source>
        <dbReference type="SAM" id="MobiDB-lite"/>
    </source>
</evidence>
<keyword evidence="3" id="KW-0677">Repeat</keyword>
<keyword evidence="5" id="KW-0862">Zinc</keyword>
<feature type="compositionally biased region" description="Acidic residues" evidence="10">
    <location>
        <begin position="260"/>
        <end position="269"/>
    </location>
</feature>
<dbReference type="EMBL" id="JH795859">
    <property type="protein sequence ID" value="EJU03438.1"/>
    <property type="molecule type" value="Genomic_DNA"/>
</dbReference>
<feature type="domain" description="C2H2-type" evidence="11">
    <location>
        <begin position="138"/>
        <end position="161"/>
    </location>
</feature>
<dbReference type="InterPro" id="IPR036236">
    <property type="entry name" value="Znf_C2H2_sf"/>
</dbReference>
<evidence type="ECO:0000256" key="7">
    <source>
        <dbReference type="ARBA" id="ARBA00023163"/>
    </source>
</evidence>
<dbReference type="SUPFAM" id="SSF57667">
    <property type="entry name" value="beta-beta-alpha zinc fingers"/>
    <property type="match status" value="3"/>
</dbReference>
<keyword evidence="4 9" id="KW-0863">Zinc-finger</keyword>
<dbReference type="InterPro" id="IPR051061">
    <property type="entry name" value="Zinc_finger_trans_reg"/>
</dbReference>
<keyword evidence="7" id="KW-0804">Transcription</keyword>
<proteinExistence type="predicted"/>
<dbReference type="GO" id="GO:0008270">
    <property type="term" value="F:zinc ion binding"/>
    <property type="evidence" value="ECO:0007669"/>
    <property type="project" value="UniProtKB-KW"/>
</dbReference>
<accession>M5GEN9</accession>
<dbReference type="Gene3D" id="3.30.160.60">
    <property type="entry name" value="Classic Zinc Finger"/>
    <property type="match status" value="7"/>
</dbReference>
<gene>
    <name evidence="12" type="ORF">DACRYDRAFT_77042</name>
</gene>
<evidence type="ECO:0000256" key="5">
    <source>
        <dbReference type="ARBA" id="ARBA00022833"/>
    </source>
</evidence>
<keyword evidence="6" id="KW-0805">Transcription regulation</keyword>
<dbReference type="GeneID" id="63691308"/>
<feature type="domain" description="C2H2-type" evidence="11">
    <location>
        <begin position="78"/>
        <end position="105"/>
    </location>
</feature>
<feature type="domain" description="C2H2-type" evidence="11">
    <location>
        <begin position="169"/>
        <end position="198"/>
    </location>
</feature>
<feature type="region of interest" description="Disordered" evidence="10">
    <location>
        <begin position="253"/>
        <end position="281"/>
    </location>
</feature>
<dbReference type="FunFam" id="3.30.160.60:FF:001102">
    <property type="entry name" value="Transcription factor IIIA"/>
    <property type="match status" value="1"/>
</dbReference>
<dbReference type="SMART" id="SM00355">
    <property type="entry name" value="ZnF_C2H2"/>
    <property type="match status" value="10"/>
</dbReference>
<protein>
    <recommendedName>
        <fullName evidence="11">C2H2-type domain-containing protein</fullName>
    </recommendedName>
</protein>
<sequence>MQANDTPDLGLSRLRVQGGGVSTPARASFVLVNGALVQNEKKKKAKNYACTWPGCAKAYTKPIRLEEHERSHTGHRPYHCEECGQSYMRDTHFSAHLRSHRPDLEKPYVCTEESCDKHFWTSSQLKAHAATHRGEMPFACDQCEDRFAKNAQLRRHVAVKHCPPGTKVFRCIHEGCTKSFAHSAKLRAHERKHDTERYVCSHPSCSSLDRFPTWTALRRHVQEAHPPTCPYKMCRGKMFSRKDNLRAHMKMHEEGHALDESGEESDESDEGRRKRRKNGGEWKCGEDGCTKSFRAQAALNKHKQISHLGLRRFACNVPKCEYTCGYKHVLQKHIQRHHAPVSAANDVDPEHRERIKVEQEDILLSADNRFIPVPNVCAQEPSPEDIISLLTGAPRHVQPARRILPCPFPDLLEQPFDTERRGTCVWTCSRVYDLWRHLRREHGFDCERSVLETWVKEGEERAV</sequence>
<dbReference type="FunFam" id="3.30.160.60:FF:000100">
    <property type="entry name" value="Zinc finger 45-like"/>
    <property type="match status" value="2"/>
</dbReference>
<dbReference type="PROSITE" id="PS00028">
    <property type="entry name" value="ZINC_FINGER_C2H2_1"/>
    <property type="match status" value="7"/>
</dbReference>
<dbReference type="GO" id="GO:0000978">
    <property type="term" value="F:RNA polymerase II cis-regulatory region sequence-specific DNA binding"/>
    <property type="evidence" value="ECO:0007669"/>
    <property type="project" value="UniProtKB-ARBA"/>
</dbReference>
<evidence type="ECO:0000256" key="1">
    <source>
        <dbReference type="ARBA" id="ARBA00004123"/>
    </source>
</evidence>
<evidence type="ECO:0000256" key="8">
    <source>
        <dbReference type="ARBA" id="ARBA00023242"/>
    </source>
</evidence>
<dbReference type="OrthoDB" id="427030at2759"/>
<dbReference type="Proteomes" id="UP000030653">
    <property type="component" value="Unassembled WGS sequence"/>
</dbReference>
<dbReference type="FunFam" id="3.30.160.60:FF:000072">
    <property type="entry name" value="zinc finger protein 143 isoform X1"/>
    <property type="match status" value="1"/>
</dbReference>
<organism evidence="12 13">
    <name type="scientific">Dacryopinax primogenitus (strain DJM 731)</name>
    <name type="common">Brown rot fungus</name>
    <dbReference type="NCBI Taxonomy" id="1858805"/>
    <lineage>
        <taxon>Eukaryota</taxon>
        <taxon>Fungi</taxon>
        <taxon>Dikarya</taxon>
        <taxon>Basidiomycota</taxon>
        <taxon>Agaricomycotina</taxon>
        <taxon>Dacrymycetes</taxon>
        <taxon>Dacrymycetales</taxon>
        <taxon>Dacrymycetaceae</taxon>
        <taxon>Dacryopinax</taxon>
    </lineage>
</organism>
<dbReference type="PROSITE" id="PS50157">
    <property type="entry name" value="ZINC_FINGER_C2H2_2"/>
    <property type="match status" value="6"/>
</dbReference>
<name>M5GEN9_DACPD</name>
<keyword evidence="13" id="KW-1185">Reference proteome</keyword>
<dbReference type="STRING" id="1858805.M5GEN9"/>
<dbReference type="InterPro" id="IPR013087">
    <property type="entry name" value="Znf_C2H2_type"/>
</dbReference>
<keyword evidence="2" id="KW-0479">Metal-binding</keyword>
<dbReference type="Pfam" id="PF00096">
    <property type="entry name" value="zf-C2H2"/>
    <property type="match status" value="1"/>
</dbReference>
<dbReference type="RefSeq" id="XP_040630332.1">
    <property type="nucleotide sequence ID" value="XM_040776246.1"/>
</dbReference>
<dbReference type="OMA" id="MLTGEGY"/>
<feature type="domain" description="C2H2-type" evidence="11">
    <location>
        <begin position="48"/>
        <end position="77"/>
    </location>
</feature>